<sequence>MDYGAVTEFVRCEVPDWGDDVMSAARFKAFSGQRSDWEHKYVFRKELIVKVTRRFGILAVNVAEVKEWLSRGGLTPLCIDHDDLILISSLKDRASQAIKELSKSS</sequence>
<evidence type="ECO:0000313" key="1">
    <source>
        <dbReference type="EMBL" id="KAI4383193.1"/>
    </source>
</evidence>
<reference evidence="2" key="1">
    <citation type="journal article" date="2023" name="Front. Plant Sci.">
        <title>Chromosomal-level genome assembly of Melastoma candidum provides insights into trichome evolution.</title>
        <authorList>
            <person name="Zhong Y."/>
            <person name="Wu W."/>
            <person name="Sun C."/>
            <person name="Zou P."/>
            <person name="Liu Y."/>
            <person name="Dai S."/>
            <person name="Zhou R."/>
        </authorList>
    </citation>
    <scope>NUCLEOTIDE SEQUENCE [LARGE SCALE GENOMIC DNA]</scope>
</reference>
<protein>
    <submittedName>
        <fullName evidence="1">Uncharacterized protein</fullName>
    </submittedName>
</protein>
<dbReference type="EMBL" id="CM042882">
    <property type="protein sequence ID" value="KAI4383193.1"/>
    <property type="molecule type" value="Genomic_DNA"/>
</dbReference>
<organism evidence="1 2">
    <name type="scientific">Melastoma candidum</name>
    <dbReference type="NCBI Taxonomy" id="119954"/>
    <lineage>
        <taxon>Eukaryota</taxon>
        <taxon>Viridiplantae</taxon>
        <taxon>Streptophyta</taxon>
        <taxon>Embryophyta</taxon>
        <taxon>Tracheophyta</taxon>
        <taxon>Spermatophyta</taxon>
        <taxon>Magnoliopsida</taxon>
        <taxon>eudicotyledons</taxon>
        <taxon>Gunneridae</taxon>
        <taxon>Pentapetalae</taxon>
        <taxon>rosids</taxon>
        <taxon>malvids</taxon>
        <taxon>Myrtales</taxon>
        <taxon>Melastomataceae</taxon>
        <taxon>Melastomatoideae</taxon>
        <taxon>Melastomateae</taxon>
        <taxon>Melastoma</taxon>
    </lineage>
</organism>
<evidence type="ECO:0000313" key="2">
    <source>
        <dbReference type="Proteomes" id="UP001057402"/>
    </source>
</evidence>
<proteinExistence type="predicted"/>
<keyword evidence="2" id="KW-1185">Reference proteome</keyword>
<dbReference type="Proteomes" id="UP001057402">
    <property type="component" value="Chromosome 3"/>
</dbReference>
<accession>A0ACB9S0P0</accession>
<name>A0ACB9S0P0_9MYRT</name>
<gene>
    <name evidence="1" type="ORF">MLD38_009060</name>
</gene>
<comment type="caution">
    <text evidence="1">The sequence shown here is derived from an EMBL/GenBank/DDBJ whole genome shotgun (WGS) entry which is preliminary data.</text>
</comment>